<dbReference type="EMBL" id="ML977509">
    <property type="protein sequence ID" value="KAF2128234.1"/>
    <property type="molecule type" value="Genomic_DNA"/>
</dbReference>
<keyword evidence="3" id="KW-1185">Reference proteome</keyword>
<proteinExistence type="predicted"/>
<name>A0A6A6AB11_9PLEO</name>
<organism evidence="2 3">
    <name type="scientific">Dothidotthia symphoricarpi CBS 119687</name>
    <dbReference type="NCBI Taxonomy" id="1392245"/>
    <lineage>
        <taxon>Eukaryota</taxon>
        <taxon>Fungi</taxon>
        <taxon>Dikarya</taxon>
        <taxon>Ascomycota</taxon>
        <taxon>Pezizomycotina</taxon>
        <taxon>Dothideomycetes</taxon>
        <taxon>Pleosporomycetidae</taxon>
        <taxon>Pleosporales</taxon>
        <taxon>Dothidotthiaceae</taxon>
        <taxon>Dothidotthia</taxon>
    </lineage>
</organism>
<evidence type="ECO:0000313" key="3">
    <source>
        <dbReference type="Proteomes" id="UP000799771"/>
    </source>
</evidence>
<dbReference type="AlphaFoldDB" id="A0A6A6AB11"/>
<evidence type="ECO:0000256" key="1">
    <source>
        <dbReference type="SAM" id="MobiDB-lite"/>
    </source>
</evidence>
<gene>
    <name evidence="2" type="ORF">P153DRAFT_387189</name>
</gene>
<reference evidence="2" key="1">
    <citation type="journal article" date="2020" name="Stud. Mycol.">
        <title>101 Dothideomycetes genomes: a test case for predicting lifestyles and emergence of pathogens.</title>
        <authorList>
            <person name="Haridas S."/>
            <person name="Albert R."/>
            <person name="Binder M."/>
            <person name="Bloem J."/>
            <person name="Labutti K."/>
            <person name="Salamov A."/>
            <person name="Andreopoulos B."/>
            <person name="Baker S."/>
            <person name="Barry K."/>
            <person name="Bills G."/>
            <person name="Bluhm B."/>
            <person name="Cannon C."/>
            <person name="Castanera R."/>
            <person name="Culley D."/>
            <person name="Daum C."/>
            <person name="Ezra D."/>
            <person name="Gonzalez J."/>
            <person name="Henrissat B."/>
            <person name="Kuo A."/>
            <person name="Liang C."/>
            <person name="Lipzen A."/>
            <person name="Lutzoni F."/>
            <person name="Magnuson J."/>
            <person name="Mondo S."/>
            <person name="Nolan M."/>
            <person name="Ohm R."/>
            <person name="Pangilinan J."/>
            <person name="Park H.-J."/>
            <person name="Ramirez L."/>
            <person name="Alfaro M."/>
            <person name="Sun H."/>
            <person name="Tritt A."/>
            <person name="Yoshinaga Y."/>
            <person name="Zwiers L.-H."/>
            <person name="Turgeon B."/>
            <person name="Goodwin S."/>
            <person name="Spatafora J."/>
            <person name="Crous P."/>
            <person name="Grigoriev I."/>
        </authorList>
    </citation>
    <scope>NUCLEOTIDE SEQUENCE</scope>
    <source>
        <strain evidence="2">CBS 119687</strain>
    </source>
</reference>
<feature type="compositionally biased region" description="Basic and acidic residues" evidence="1">
    <location>
        <begin position="254"/>
        <end position="268"/>
    </location>
</feature>
<dbReference type="GeneID" id="54411050"/>
<feature type="compositionally biased region" description="Acidic residues" evidence="1">
    <location>
        <begin position="95"/>
        <end position="126"/>
    </location>
</feature>
<feature type="region of interest" description="Disordered" evidence="1">
    <location>
        <begin position="95"/>
        <end position="268"/>
    </location>
</feature>
<protein>
    <submittedName>
        <fullName evidence="2">Uncharacterized protein</fullName>
    </submittedName>
</protein>
<sequence>MTTLRLRRARQACGRYIPCHIHDRQDPPPTPEEHATHVRFLEWAEVVYREALEDKKKQDEEDAQEVDLVSDGDAPLEYLQNMGLGEMVPILSSDDEDVEMSDEEDHEMSDDEGLEMSDDEGLEMSDGDLAMSDGDLDESDSQENTELNDRKVGPVEGVENDKEEATIEANPHQQHEPDFHQVSATLRAMLRGPGTADYVTRTSNSLPPTPPRLSPHPTAERATQAFLTTPGASRKPTGEKPGTGSLATPGPSRKPTDERKSREKKRDD</sequence>
<dbReference type="Proteomes" id="UP000799771">
    <property type="component" value="Unassembled WGS sequence"/>
</dbReference>
<dbReference type="RefSeq" id="XP_033522623.1">
    <property type="nucleotide sequence ID" value="XM_033670618.1"/>
</dbReference>
<accession>A0A6A6AB11</accession>
<evidence type="ECO:0000313" key="2">
    <source>
        <dbReference type="EMBL" id="KAF2128234.1"/>
    </source>
</evidence>
<feature type="compositionally biased region" description="Acidic residues" evidence="1">
    <location>
        <begin position="134"/>
        <end position="143"/>
    </location>
</feature>
<feature type="compositionally biased region" description="Basic and acidic residues" evidence="1">
    <location>
        <begin position="147"/>
        <end position="165"/>
    </location>
</feature>